<dbReference type="GeneTree" id="ENSGT00910000148577"/>
<dbReference type="Bgee" id="ENSCATG00000031642">
    <property type="expression patterns" value="Expressed in pituitary gland"/>
</dbReference>
<dbReference type="AlphaFoldDB" id="A0A2K5LQT4"/>
<protein>
    <submittedName>
        <fullName evidence="2">Uncharacterized protein</fullName>
    </submittedName>
</protein>
<keyword evidence="1" id="KW-1133">Transmembrane helix</keyword>
<sequence>QWYDLVSPQSLPPGLKPFSCLCLPSSWDYRHALLLAVAFTFDLSGLKILSFQSILPFVLALFVTGNRNQCLQKHLQLCVLVLPKTFG</sequence>
<organism evidence="2 3">
    <name type="scientific">Cercocebus atys</name>
    <name type="common">Sooty mangabey</name>
    <name type="synonym">Cercocebus torquatus atys</name>
    <dbReference type="NCBI Taxonomy" id="9531"/>
    <lineage>
        <taxon>Eukaryota</taxon>
        <taxon>Metazoa</taxon>
        <taxon>Chordata</taxon>
        <taxon>Craniata</taxon>
        <taxon>Vertebrata</taxon>
        <taxon>Euteleostomi</taxon>
        <taxon>Mammalia</taxon>
        <taxon>Eutheria</taxon>
        <taxon>Euarchontoglires</taxon>
        <taxon>Primates</taxon>
        <taxon>Haplorrhini</taxon>
        <taxon>Catarrhini</taxon>
        <taxon>Cercopithecidae</taxon>
        <taxon>Cercopithecinae</taxon>
        <taxon>Cercocebus</taxon>
    </lineage>
</organism>
<feature type="transmembrane region" description="Helical" evidence="1">
    <location>
        <begin position="33"/>
        <end position="63"/>
    </location>
</feature>
<keyword evidence="1" id="KW-0812">Transmembrane</keyword>
<dbReference type="Ensembl" id="ENSCATT00000039464.1">
    <property type="protein sequence ID" value="ENSCATP00000015311.1"/>
    <property type="gene ID" value="ENSCATG00000031642.1"/>
</dbReference>
<evidence type="ECO:0000313" key="2">
    <source>
        <dbReference type="Ensembl" id="ENSCATP00000015311.1"/>
    </source>
</evidence>
<dbReference type="Proteomes" id="UP000233060">
    <property type="component" value="Unassembled WGS sequence"/>
</dbReference>
<evidence type="ECO:0000256" key="1">
    <source>
        <dbReference type="SAM" id="Phobius"/>
    </source>
</evidence>
<dbReference type="PANTHER" id="PTHR46254">
    <property type="entry name" value="PROTEIN GVQW1-RELATED"/>
    <property type="match status" value="1"/>
</dbReference>
<proteinExistence type="predicted"/>
<keyword evidence="1" id="KW-0472">Membrane</keyword>
<keyword evidence="3" id="KW-1185">Reference proteome</keyword>
<evidence type="ECO:0000313" key="3">
    <source>
        <dbReference type="Proteomes" id="UP000233060"/>
    </source>
</evidence>
<reference evidence="2" key="1">
    <citation type="submission" date="2025-08" db="UniProtKB">
        <authorList>
            <consortium name="Ensembl"/>
        </authorList>
    </citation>
    <scope>IDENTIFICATION</scope>
</reference>
<name>A0A2K5LQT4_CERAT</name>
<dbReference type="PANTHER" id="PTHR46254:SF3">
    <property type="entry name" value="SECRETED PROTEIN"/>
    <property type="match status" value="1"/>
</dbReference>
<accession>A0A2K5LQT4</accession>
<reference evidence="2" key="2">
    <citation type="submission" date="2025-09" db="UniProtKB">
        <authorList>
            <consortium name="Ensembl"/>
        </authorList>
    </citation>
    <scope>IDENTIFICATION</scope>
</reference>